<comment type="caution">
    <text evidence="2">The sequence shown here is derived from an EMBL/GenBank/DDBJ whole genome shotgun (WGS) entry which is preliminary data.</text>
</comment>
<gene>
    <name evidence="2" type="ORF">QOZ92_000247</name>
</gene>
<accession>A0ABU0MW53</accession>
<evidence type="ECO:0000313" key="2">
    <source>
        <dbReference type="EMBL" id="MDQ0555137.1"/>
    </source>
</evidence>
<dbReference type="RefSeq" id="WP_307501768.1">
    <property type="nucleotide sequence ID" value="NZ_BAAACE010000026.1"/>
</dbReference>
<feature type="transmembrane region" description="Helical" evidence="1">
    <location>
        <begin position="7"/>
        <end position="26"/>
    </location>
</feature>
<organism evidence="2 3">
    <name type="scientific">Paraclostridium ghonii</name>
    <dbReference type="NCBI Taxonomy" id="29358"/>
    <lineage>
        <taxon>Bacteria</taxon>
        <taxon>Bacillati</taxon>
        <taxon>Bacillota</taxon>
        <taxon>Clostridia</taxon>
        <taxon>Peptostreptococcales</taxon>
        <taxon>Peptostreptococcaceae</taxon>
        <taxon>Paraclostridium</taxon>
    </lineage>
</organism>
<feature type="transmembrane region" description="Helical" evidence="1">
    <location>
        <begin position="127"/>
        <end position="146"/>
    </location>
</feature>
<dbReference type="Pfam" id="PF14102">
    <property type="entry name" value="Caps_synth_CapC"/>
    <property type="match status" value="1"/>
</dbReference>
<evidence type="ECO:0000256" key="1">
    <source>
        <dbReference type="SAM" id="Phobius"/>
    </source>
</evidence>
<name>A0ABU0MW53_9FIRM</name>
<evidence type="ECO:0000313" key="3">
    <source>
        <dbReference type="Proteomes" id="UP001232584"/>
    </source>
</evidence>
<dbReference type="NCBIfam" id="TIGR04011">
    <property type="entry name" value="poly_gGlu_PgsC"/>
    <property type="match status" value="1"/>
</dbReference>
<dbReference type="PRINTS" id="PR01759">
    <property type="entry name" value="CAPSULEPROTC"/>
</dbReference>
<dbReference type="InterPro" id="IPR008338">
    <property type="entry name" value="Capsule_biosynth_CapC"/>
</dbReference>
<protein>
    <submittedName>
        <fullName evidence="2">Poly-gamma-glutamate biosynthesis protein PgsC/CapC</fullName>
    </submittedName>
</protein>
<feature type="transmembrane region" description="Helical" evidence="1">
    <location>
        <begin position="46"/>
        <end position="65"/>
    </location>
</feature>
<proteinExistence type="predicted"/>
<sequence length="149" mass="16218">MIINELYIVIILGLTLSLLFSEKFGINPGGLIVPGYIALSMNNIKSILLILIMSMTIYIIVNFGISKIMIIYGRRRFLASIIVGLCLKIIIDFTLPELSMGINALKGVGIVVPALIAHTFYKQGVKLTTVSTLGLSSVIYGIVNILNFA</sequence>
<keyword evidence="1" id="KW-1133">Transmembrane helix</keyword>
<keyword evidence="3" id="KW-1185">Reference proteome</keyword>
<keyword evidence="1" id="KW-0812">Transmembrane</keyword>
<dbReference type="Proteomes" id="UP001232584">
    <property type="component" value="Unassembled WGS sequence"/>
</dbReference>
<dbReference type="EMBL" id="JAUSWG010000001">
    <property type="protein sequence ID" value="MDQ0555137.1"/>
    <property type="molecule type" value="Genomic_DNA"/>
</dbReference>
<reference evidence="2 3" key="1">
    <citation type="submission" date="2023-07" db="EMBL/GenBank/DDBJ databases">
        <title>Genomic Encyclopedia of Type Strains, Phase IV (KMG-IV): sequencing the most valuable type-strain genomes for metagenomic binning, comparative biology and taxonomic classification.</title>
        <authorList>
            <person name="Goeker M."/>
        </authorList>
    </citation>
    <scope>NUCLEOTIDE SEQUENCE [LARGE SCALE GENOMIC DNA]</scope>
    <source>
        <strain evidence="2 3">DSM 15049</strain>
    </source>
</reference>
<keyword evidence="1" id="KW-0472">Membrane</keyword>
<feature type="transmembrane region" description="Helical" evidence="1">
    <location>
        <begin position="77"/>
        <end position="95"/>
    </location>
</feature>